<name>A0ABR4HDC7_9EURO</name>
<sequence length="448" mass="47140">MHFFNLLAILPVVAGHTLMTTLYVDGENQGDGVCIRQNRDPETATYPIIPLANDAMACGYDGETASSRLCPASQDSTLTFEFREYPDGSSGGSIDESHKGPCAVYMKRVEDATSDNNAAGDGWFKIFSLGYDTSTDQWCTEKLIANDGFLSVKVPTGIQGGPYLVRTELLALHASQDTPPDPQFYVGCAQVFVDGDSDGDVPEGVVIDAGTYDVSMPALVFNIYAEPLALPYPSYGPAIYTPVSSRSGGDGVEVVQAKGLQPAGCILVRDDWCGFEVPSYSDQDGCWASAEECWDQADVCWNTAPPTGSKNCQIWSDKCTNIGDQCDAGNWNGPPNKGEVLTPALKKVGGSLAVFSGGNSSVDSTAGSQTSDSTDSSSDSTTSTSESKADSTSESSSDSSDSTVDTTVNAAADTTVDTADEPTVSSTPSRPGKGHGRCKARRSHKAKA</sequence>
<evidence type="ECO:0000256" key="4">
    <source>
        <dbReference type="ARBA" id="ARBA00023157"/>
    </source>
</evidence>
<evidence type="ECO:0000256" key="3">
    <source>
        <dbReference type="ARBA" id="ARBA00022525"/>
    </source>
</evidence>
<evidence type="ECO:0000313" key="9">
    <source>
        <dbReference type="EMBL" id="KAL2813485.1"/>
    </source>
</evidence>
<dbReference type="Pfam" id="PF03443">
    <property type="entry name" value="AA9"/>
    <property type="match status" value="1"/>
</dbReference>
<reference evidence="9 10" key="1">
    <citation type="submission" date="2024-07" db="EMBL/GenBank/DDBJ databases">
        <title>Section-level genome sequencing and comparative genomics of Aspergillus sections Usti and Cavernicolus.</title>
        <authorList>
            <consortium name="Lawrence Berkeley National Laboratory"/>
            <person name="Nybo J.L."/>
            <person name="Vesth T.C."/>
            <person name="Theobald S."/>
            <person name="Frisvad J.C."/>
            <person name="Larsen T.O."/>
            <person name="Kjaerboelling I."/>
            <person name="Rothschild-Mancinelli K."/>
            <person name="Lyhne E.K."/>
            <person name="Kogle M.E."/>
            <person name="Barry K."/>
            <person name="Clum A."/>
            <person name="Na H."/>
            <person name="Ledsgaard L."/>
            <person name="Lin J."/>
            <person name="Lipzen A."/>
            <person name="Kuo A."/>
            <person name="Riley R."/>
            <person name="Mondo S."/>
            <person name="LaButti K."/>
            <person name="Haridas S."/>
            <person name="Pangalinan J."/>
            <person name="Salamov A.A."/>
            <person name="Simmons B.A."/>
            <person name="Magnuson J.K."/>
            <person name="Chen J."/>
            <person name="Drula E."/>
            <person name="Henrissat B."/>
            <person name="Wiebenga A."/>
            <person name="Lubbers R.J."/>
            <person name="Gomes A.C."/>
            <person name="Makela M.R."/>
            <person name="Stajich J."/>
            <person name="Grigoriev I.V."/>
            <person name="Mortensen U.H."/>
            <person name="De vries R.P."/>
            <person name="Baker S.E."/>
            <person name="Andersen M.R."/>
        </authorList>
    </citation>
    <scope>NUCLEOTIDE SEQUENCE [LARGE SCALE GENOMIC DNA]</scope>
    <source>
        <strain evidence="9 10">CBS 600.67</strain>
    </source>
</reference>
<feature type="chain" id="PRO_5047365154" description="AA9 family lytic polysaccharide monooxygenase" evidence="7">
    <location>
        <begin position="16"/>
        <end position="448"/>
    </location>
</feature>
<comment type="domain">
    <text evidence="5">Has a modular structure: an endo-beta-1,4-glucanase catalytic module at the N-terminus, a linker rich in serines and threonines, and a C-terminal carbohydrate-binding module (CBM).</text>
</comment>
<comment type="catalytic activity">
    <reaction evidence="5">
        <text>[(1-&gt;4)-beta-D-glucosyl]n+m + reduced acceptor + O2 = 4-dehydro-beta-D-glucosyl-[(1-&gt;4)-beta-D-glucosyl]n-1 + [(1-&gt;4)-beta-D-glucosyl]m + acceptor + H2O.</text>
        <dbReference type="EC" id="1.14.99.56"/>
    </reaction>
</comment>
<comment type="subcellular location">
    <subcellularLocation>
        <location evidence="2 5">Secreted</location>
    </subcellularLocation>
</comment>
<dbReference type="EC" id="1.14.99.56" evidence="5"/>
<dbReference type="CDD" id="cd21175">
    <property type="entry name" value="LPMO_AA9"/>
    <property type="match status" value="1"/>
</dbReference>
<evidence type="ECO:0000259" key="8">
    <source>
        <dbReference type="Pfam" id="PF03443"/>
    </source>
</evidence>
<keyword evidence="5" id="KW-0136">Cellulose degradation</keyword>
<dbReference type="InterPro" id="IPR049892">
    <property type="entry name" value="AA9"/>
</dbReference>
<dbReference type="InterPro" id="IPR005103">
    <property type="entry name" value="AA9_LPMO"/>
</dbReference>
<proteinExistence type="predicted"/>
<dbReference type="PANTHER" id="PTHR33353:SF32">
    <property type="entry name" value="ENDO-BETA-1,4-GLUCANASE D"/>
    <property type="match status" value="1"/>
</dbReference>
<protein>
    <recommendedName>
        <fullName evidence="5">AA9 family lytic polysaccharide monooxygenase</fullName>
        <ecNumber evidence="5">1.14.99.56</ecNumber>
    </recommendedName>
    <alternativeName>
        <fullName evidence="5">Endo-beta-1,4-glucanase</fullName>
    </alternativeName>
    <alternativeName>
        <fullName evidence="5">Glycosyl hydrolase 61 family protein</fullName>
    </alternativeName>
</protein>
<evidence type="ECO:0000256" key="5">
    <source>
        <dbReference type="RuleBase" id="RU368122"/>
    </source>
</evidence>
<gene>
    <name evidence="9" type="ORF">BDW59DRAFT_154816</name>
</gene>
<feature type="compositionally biased region" description="Basic residues" evidence="6">
    <location>
        <begin position="432"/>
        <end position="448"/>
    </location>
</feature>
<comment type="function">
    <text evidence="5">Lytic polysaccharide monooxygenase (LMPO) that depolymerizes crystalline and amorphous polysaccharides via the oxidation of scissile alpha- or beta-(1-4)-glycosidic bonds, yielding C1 and/or C4 oxidation products. Catalysis by LPMOs requires the reduction of the active-site copper from Cu(II) to Cu(I) by a reducing agent and H(2)O(2) or O(2) as a cosubstrate.</text>
</comment>
<accession>A0ABR4HDC7</accession>
<evidence type="ECO:0000313" key="10">
    <source>
        <dbReference type="Proteomes" id="UP001610335"/>
    </source>
</evidence>
<evidence type="ECO:0000256" key="6">
    <source>
        <dbReference type="SAM" id="MobiDB-lite"/>
    </source>
</evidence>
<keyword evidence="3 5" id="KW-0964">Secreted</keyword>
<keyword evidence="4 5" id="KW-1015">Disulfide bond</keyword>
<comment type="caution">
    <text evidence="9">The sequence shown here is derived from an EMBL/GenBank/DDBJ whole genome shotgun (WGS) entry which is preliminary data.</text>
</comment>
<organism evidence="9 10">
    <name type="scientific">Aspergillus cavernicola</name>
    <dbReference type="NCBI Taxonomy" id="176166"/>
    <lineage>
        <taxon>Eukaryota</taxon>
        <taxon>Fungi</taxon>
        <taxon>Dikarya</taxon>
        <taxon>Ascomycota</taxon>
        <taxon>Pezizomycotina</taxon>
        <taxon>Eurotiomycetes</taxon>
        <taxon>Eurotiomycetidae</taxon>
        <taxon>Eurotiales</taxon>
        <taxon>Aspergillaceae</taxon>
        <taxon>Aspergillus</taxon>
        <taxon>Aspergillus subgen. Nidulantes</taxon>
    </lineage>
</organism>
<dbReference type="Gene3D" id="2.70.50.70">
    <property type="match status" value="1"/>
</dbReference>
<dbReference type="PANTHER" id="PTHR33353">
    <property type="entry name" value="PUTATIVE (AFU_ORTHOLOGUE AFUA_1G12560)-RELATED"/>
    <property type="match status" value="1"/>
</dbReference>
<keyword evidence="7" id="KW-0732">Signal</keyword>
<dbReference type="GO" id="GO:0016787">
    <property type="term" value="F:hydrolase activity"/>
    <property type="evidence" value="ECO:0007669"/>
    <property type="project" value="UniProtKB-KW"/>
</dbReference>
<keyword evidence="10" id="KW-1185">Reference proteome</keyword>
<feature type="region of interest" description="Disordered" evidence="6">
    <location>
        <begin position="359"/>
        <end position="448"/>
    </location>
</feature>
<evidence type="ECO:0000256" key="7">
    <source>
        <dbReference type="SAM" id="SignalP"/>
    </source>
</evidence>
<evidence type="ECO:0000256" key="1">
    <source>
        <dbReference type="ARBA" id="ARBA00001973"/>
    </source>
</evidence>
<keyword evidence="5" id="KW-0119">Carbohydrate metabolism</keyword>
<feature type="signal peptide" evidence="7">
    <location>
        <begin position="1"/>
        <end position="15"/>
    </location>
</feature>
<feature type="domain" description="Auxiliary Activity family 9 catalytic" evidence="8">
    <location>
        <begin position="16"/>
        <end position="226"/>
    </location>
</feature>
<keyword evidence="9" id="KW-0378">Hydrolase</keyword>
<dbReference type="EMBL" id="JBFXLS010000143">
    <property type="protein sequence ID" value="KAL2813485.1"/>
    <property type="molecule type" value="Genomic_DNA"/>
</dbReference>
<evidence type="ECO:0000256" key="2">
    <source>
        <dbReference type="ARBA" id="ARBA00004613"/>
    </source>
</evidence>
<keyword evidence="5" id="KW-0624">Polysaccharide degradation</keyword>
<dbReference type="Proteomes" id="UP001610335">
    <property type="component" value="Unassembled WGS sequence"/>
</dbReference>
<feature type="compositionally biased region" description="Low complexity" evidence="6">
    <location>
        <begin position="363"/>
        <end position="424"/>
    </location>
</feature>
<comment type="cofactor">
    <cofactor evidence="1">
        <name>Cu(2+)</name>
        <dbReference type="ChEBI" id="CHEBI:29036"/>
    </cofactor>
</comment>